<proteinExistence type="inferred from homology"/>
<evidence type="ECO:0000256" key="7">
    <source>
        <dbReference type="ARBA" id="ARBA00023136"/>
    </source>
</evidence>
<dbReference type="HOGENOM" id="CLU_008287_18_5_10"/>
<feature type="domain" description="TonB-dependent receptor-like beta-barrel" evidence="13">
    <location>
        <begin position="231"/>
        <end position="615"/>
    </location>
</feature>
<evidence type="ECO:0000259" key="14">
    <source>
        <dbReference type="Pfam" id="PF07715"/>
    </source>
</evidence>
<evidence type="ECO:0000256" key="6">
    <source>
        <dbReference type="ARBA" id="ARBA00023077"/>
    </source>
</evidence>
<comment type="similarity">
    <text evidence="10 11">Belongs to the TonB-dependent receptor family.</text>
</comment>
<evidence type="ECO:0000256" key="9">
    <source>
        <dbReference type="ARBA" id="ARBA00023237"/>
    </source>
</evidence>
<feature type="signal peptide" evidence="12">
    <location>
        <begin position="1"/>
        <end position="34"/>
    </location>
</feature>
<dbReference type="PANTHER" id="PTHR30069">
    <property type="entry name" value="TONB-DEPENDENT OUTER MEMBRANE RECEPTOR"/>
    <property type="match status" value="1"/>
</dbReference>
<dbReference type="SUPFAM" id="SSF56935">
    <property type="entry name" value="Porins"/>
    <property type="match status" value="1"/>
</dbReference>
<keyword evidence="6 11" id="KW-0798">TonB box</keyword>
<feature type="chain" id="PRO_5004524710" evidence="12">
    <location>
        <begin position="35"/>
        <end position="641"/>
    </location>
</feature>
<dbReference type="InterPro" id="IPR012910">
    <property type="entry name" value="Plug_dom"/>
</dbReference>
<protein>
    <submittedName>
        <fullName evidence="15">Iron complex outermembrane recepter protein</fullName>
    </submittedName>
</protein>
<dbReference type="EMBL" id="ATFP01000052">
    <property type="protein sequence ID" value="EPH17177.1"/>
    <property type="molecule type" value="Genomic_DNA"/>
</dbReference>
<dbReference type="Gene3D" id="2.40.170.20">
    <property type="entry name" value="TonB-dependent receptor, beta-barrel domain"/>
    <property type="match status" value="1"/>
</dbReference>
<dbReference type="InterPro" id="IPR037066">
    <property type="entry name" value="Plug_dom_sf"/>
</dbReference>
<evidence type="ECO:0000256" key="3">
    <source>
        <dbReference type="ARBA" id="ARBA00022452"/>
    </source>
</evidence>
<gene>
    <name evidence="15" type="ORF">HMPREF1181_03237</name>
</gene>
<dbReference type="CDD" id="cd01347">
    <property type="entry name" value="ligand_gated_channel"/>
    <property type="match status" value="1"/>
</dbReference>
<keyword evidence="2 10" id="KW-0813">Transport</keyword>
<dbReference type="AlphaFoldDB" id="S3Y600"/>
<comment type="subcellular location">
    <subcellularLocation>
        <location evidence="1 10">Cell outer membrane</location>
        <topology evidence="1 10">Multi-pass membrane protein</topology>
    </subcellularLocation>
</comment>
<evidence type="ECO:0000256" key="8">
    <source>
        <dbReference type="ARBA" id="ARBA00023170"/>
    </source>
</evidence>
<comment type="caution">
    <text evidence="15">The sequence shown here is derived from an EMBL/GenBank/DDBJ whole genome shotgun (WGS) entry which is preliminary data.</text>
</comment>
<evidence type="ECO:0000256" key="4">
    <source>
        <dbReference type="ARBA" id="ARBA00022692"/>
    </source>
</evidence>
<keyword evidence="3 10" id="KW-1134">Transmembrane beta strand</keyword>
<evidence type="ECO:0000259" key="13">
    <source>
        <dbReference type="Pfam" id="PF00593"/>
    </source>
</evidence>
<evidence type="ECO:0000256" key="11">
    <source>
        <dbReference type="RuleBase" id="RU003357"/>
    </source>
</evidence>
<evidence type="ECO:0000256" key="5">
    <source>
        <dbReference type="ARBA" id="ARBA00022729"/>
    </source>
</evidence>
<dbReference type="GO" id="GO:0044718">
    <property type="term" value="P:siderophore transmembrane transport"/>
    <property type="evidence" value="ECO:0007669"/>
    <property type="project" value="TreeGrafter"/>
</dbReference>
<dbReference type="Proteomes" id="UP000014614">
    <property type="component" value="Unassembled WGS sequence"/>
</dbReference>
<evidence type="ECO:0000256" key="10">
    <source>
        <dbReference type="PROSITE-ProRule" id="PRU01360"/>
    </source>
</evidence>
<evidence type="ECO:0000313" key="16">
    <source>
        <dbReference type="Proteomes" id="UP000014614"/>
    </source>
</evidence>
<evidence type="ECO:0000313" key="15">
    <source>
        <dbReference type="EMBL" id="EPH17177.1"/>
    </source>
</evidence>
<reference evidence="15 16" key="1">
    <citation type="submission" date="2013-05" db="EMBL/GenBank/DDBJ databases">
        <title>The Genome Sequence of Bacteroides stercoris CC31F.</title>
        <authorList>
            <consortium name="The Broad Institute Genomics Platform"/>
            <person name="Earl A."/>
            <person name="Ward D."/>
            <person name="Feldgarden M."/>
            <person name="Gevers D."/>
            <person name="Oliphant K."/>
            <person name="Allen-Vercoe E."/>
            <person name="Walker B."/>
            <person name="Young S."/>
            <person name="Zeng Q."/>
            <person name="Gargeya S."/>
            <person name="Fitzgerald M."/>
            <person name="Haas B."/>
            <person name="Abouelleil A."/>
            <person name="Allen A.W."/>
            <person name="Alvarado L."/>
            <person name="Arachchi H.M."/>
            <person name="Berlin A.M."/>
            <person name="Chapman S.B."/>
            <person name="Gainer-Dewar J."/>
            <person name="Goldberg J."/>
            <person name="Griggs A."/>
            <person name="Gujja S."/>
            <person name="Hansen M."/>
            <person name="Howarth C."/>
            <person name="Imamovic A."/>
            <person name="Ireland A."/>
            <person name="Larimer J."/>
            <person name="McCowan C."/>
            <person name="Murphy C."/>
            <person name="Pearson M."/>
            <person name="Poon T.W."/>
            <person name="Priest M."/>
            <person name="Roberts A."/>
            <person name="Saif S."/>
            <person name="Shea T."/>
            <person name="Sisk P."/>
            <person name="Sykes S."/>
            <person name="Wortman J."/>
            <person name="Nusbaum C."/>
            <person name="Birren B."/>
        </authorList>
    </citation>
    <scope>NUCLEOTIDE SEQUENCE [LARGE SCALE GENOMIC DNA]</scope>
    <source>
        <strain evidence="15 16">CC31F</strain>
    </source>
</reference>
<keyword evidence="5 12" id="KW-0732">Signal</keyword>
<organism evidence="15 16">
    <name type="scientific">Bacteroides stercoris CC31F</name>
    <dbReference type="NCBI Taxonomy" id="1073351"/>
    <lineage>
        <taxon>Bacteria</taxon>
        <taxon>Pseudomonadati</taxon>
        <taxon>Bacteroidota</taxon>
        <taxon>Bacteroidia</taxon>
        <taxon>Bacteroidales</taxon>
        <taxon>Bacteroidaceae</taxon>
        <taxon>Bacteroides</taxon>
    </lineage>
</organism>
<evidence type="ECO:0000256" key="12">
    <source>
        <dbReference type="SAM" id="SignalP"/>
    </source>
</evidence>
<dbReference type="GO" id="GO:0015344">
    <property type="term" value="F:siderophore uptake transmembrane transporter activity"/>
    <property type="evidence" value="ECO:0007669"/>
    <property type="project" value="TreeGrafter"/>
</dbReference>
<evidence type="ECO:0000256" key="2">
    <source>
        <dbReference type="ARBA" id="ARBA00022448"/>
    </source>
</evidence>
<keyword evidence="8" id="KW-0675">Receptor</keyword>
<dbReference type="InterPro" id="IPR039426">
    <property type="entry name" value="TonB-dep_rcpt-like"/>
</dbReference>
<keyword evidence="7 10" id="KW-0472">Membrane</keyword>
<keyword evidence="9 10" id="KW-0998">Cell outer membrane</keyword>
<dbReference type="PANTHER" id="PTHR30069:SF29">
    <property type="entry name" value="HEMOGLOBIN AND HEMOGLOBIN-HAPTOGLOBIN-BINDING PROTEIN 1-RELATED"/>
    <property type="match status" value="1"/>
</dbReference>
<dbReference type="InterPro" id="IPR036942">
    <property type="entry name" value="Beta-barrel_TonB_sf"/>
</dbReference>
<dbReference type="InterPro" id="IPR000531">
    <property type="entry name" value="Beta-barrel_TonB"/>
</dbReference>
<feature type="domain" description="TonB-dependent receptor plug" evidence="14">
    <location>
        <begin position="61"/>
        <end position="177"/>
    </location>
</feature>
<dbReference type="Pfam" id="PF07715">
    <property type="entry name" value="Plug"/>
    <property type="match status" value="1"/>
</dbReference>
<keyword evidence="4 10" id="KW-0812">Transmembrane</keyword>
<dbReference type="Gene3D" id="2.170.130.10">
    <property type="entry name" value="TonB-dependent receptor, plug domain"/>
    <property type="match status" value="1"/>
</dbReference>
<name>S3Y600_BACSE</name>
<dbReference type="Pfam" id="PF00593">
    <property type="entry name" value="TonB_dep_Rec_b-barrel"/>
    <property type="match status" value="1"/>
</dbReference>
<dbReference type="PATRIC" id="fig|1073351.3.peg.3278"/>
<evidence type="ECO:0000256" key="1">
    <source>
        <dbReference type="ARBA" id="ARBA00004571"/>
    </source>
</evidence>
<dbReference type="GO" id="GO:0009279">
    <property type="term" value="C:cell outer membrane"/>
    <property type="evidence" value="ECO:0007669"/>
    <property type="project" value="UniProtKB-SubCell"/>
</dbReference>
<sequence>MAEQIMKKAIRMKKKNILLLSIAGLWTMAGFAQAAKDSARIARNLTIDEVVVTGTRNETDIRHLPMTISVVNRKVLEQRFQPSVLPALTEQVPGLFATSRGIMGYGVSTGAAGGMNLRGIGGSPTAGLLVLIDGHPQYMGLMGHPIADAYQTMLTDRVEVLRGPASVLYGSNAMGGVINIVTRKMQEDGVKTHAQIGYGSYNTLQTEVSNRIRKGRFSSVVTGSYNRTDGHRDNMEFEQYGGYAKLGYDFNDSWKLWGDVNITQFKASNPGEAGNPYIDNDSRITRGMTSLALENHYEKSSGALSFFYNWGRHKINDGYHPDGTPQESHFNSKDRMLGVSWYQSATLFTGNRLTVGFDYQHFGGESWNRMVSTGERVPGVDKQMDEFAGYVDFRQDLDEWLSLDAGIRVDHHSHVGTEWIPQGGLSFHLPRQMEVKAMVSKGFRNPTIREMYMFPPQNPDLMAESLMSYELSFSQRVLDGALYYGISLYYIDGDNMIMTVPTDGKPKNVNTGKIENRGIEANIGYRIAPHWHVNANYSWLHMEHPVIAAPGHKLYAGVDFTRGRWGVSTGVQYIKDLYTNVSKGKEKKESFVLWNLRANYRVCRYADVFVRGENLLAQRYEINDGFPMPKATVMGGVNINF</sequence>
<accession>S3Y600</accession>
<dbReference type="PROSITE" id="PS52016">
    <property type="entry name" value="TONB_DEPENDENT_REC_3"/>
    <property type="match status" value="1"/>
</dbReference>